<dbReference type="Pfam" id="PF01425">
    <property type="entry name" value="Amidase"/>
    <property type="match status" value="1"/>
</dbReference>
<dbReference type="PANTHER" id="PTHR46310">
    <property type="entry name" value="AMIDASE 1"/>
    <property type="match status" value="1"/>
</dbReference>
<evidence type="ECO:0000259" key="1">
    <source>
        <dbReference type="Pfam" id="PF01425"/>
    </source>
</evidence>
<proteinExistence type="predicted"/>
<keyword evidence="3" id="KW-1185">Reference proteome</keyword>
<name>A0A074YSX4_AURSE</name>
<reference evidence="2 3" key="1">
    <citation type="journal article" date="2014" name="BMC Genomics">
        <title>Genome sequencing of four Aureobasidium pullulans varieties: biotechnological potential, stress tolerance, and description of new species.</title>
        <authorList>
            <person name="Gostin Ar C."/>
            <person name="Ohm R.A."/>
            <person name="Kogej T."/>
            <person name="Sonjak S."/>
            <person name="Turk M."/>
            <person name="Zajc J."/>
            <person name="Zalar P."/>
            <person name="Grube M."/>
            <person name="Sun H."/>
            <person name="Han J."/>
            <person name="Sharma A."/>
            <person name="Chiniquy J."/>
            <person name="Ngan C.Y."/>
            <person name="Lipzen A."/>
            <person name="Barry K."/>
            <person name="Grigoriev I.V."/>
            <person name="Gunde-Cimerman N."/>
        </authorList>
    </citation>
    <scope>NUCLEOTIDE SEQUENCE [LARGE SCALE GENOMIC DNA]</scope>
    <source>
        <strain evidence="2 3">EXF-2481</strain>
    </source>
</reference>
<dbReference type="Proteomes" id="UP000030641">
    <property type="component" value="Unassembled WGS sequence"/>
</dbReference>
<dbReference type="SUPFAM" id="SSF75304">
    <property type="entry name" value="Amidase signature (AS) enzymes"/>
    <property type="match status" value="1"/>
</dbReference>
<dbReference type="HOGENOM" id="CLU_020129_1_0_1"/>
<dbReference type="Gene3D" id="3.90.1300.10">
    <property type="entry name" value="Amidase signature (AS) domain"/>
    <property type="match status" value="1"/>
</dbReference>
<dbReference type="InParanoid" id="A0A074YSX4"/>
<dbReference type="OMA" id="ATWNDTE"/>
<dbReference type="InterPro" id="IPR036928">
    <property type="entry name" value="AS_sf"/>
</dbReference>
<dbReference type="RefSeq" id="XP_013347266.1">
    <property type="nucleotide sequence ID" value="XM_013491812.1"/>
</dbReference>
<accession>A0A074YSX4</accession>
<gene>
    <name evidence="2" type="ORF">AUEXF2481DRAFT_2046</name>
</gene>
<dbReference type="EMBL" id="KL584751">
    <property type="protein sequence ID" value="KEQ99244.1"/>
    <property type="molecule type" value="Genomic_DNA"/>
</dbReference>
<feature type="domain" description="Amidase" evidence="1">
    <location>
        <begin position="81"/>
        <end position="243"/>
    </location>
</feature>
<organism evidence="2 3">
    <name type="scientific">Aureobasidium subglaciale (strain EXF-2481)</name>
    <name type="common">Aureobasidium pullulans var. subglaciale</name>
    <dbReference type="NCBI Taxonomy" id="1043005"/>
    <lineage>
        <taxon>Eukaryota</taxon>
        <taxon>Fungi</taxon>
        <taxon>Dikarya</taxon>
        <taxon>Ascomycota</taxon>
        <taxon>Pezizomycotina</taxon>
        <taxon>Dothideomycetes</taxon>
        <taxon>Dothideomycetidae</taxon>
        <taxon>Dothideales</taxon>
        <taxon>Saccotheciaceae</taxon>
        <taxon>Aureobasidium</taxon>
    </lineage>
</organism>
<sequence length="518" mass="56735">MPEKLSIGRNLPPGPYLATVDKTDLSIASVYRIYPDVYRTFMNGVYRYNSGKHVELGMVEPETGFVLVPIPSRLYSLYDPRPLAGERVGVKDIYEVAGLKATWGSLAHWKLAEPSSSTGPALSHLLDLGAVIVGKQKTAQFASAGDPWQFQDFQYPFNPRGDGWLTCSASSSGGACSIAAYDWLDYALGSDTGTSMRRPAASAGVYANRPSQGLMALDDVMPISYSTDACGVFTRDPWKWAKFTKHFYSELLMQNESMTGLPALEVPNHDGFPTKIIYPVDLLPLTNPVAGAILQVFIGKLTSVFNMTVHKLNVTHVVDTSVVNMTDLTEALTILWKYDQNEHIAKPLLRKWETRYGGFPPLDEPNRSIMRAAASGPTAAEHQAARSLRRTASAAFHNKILPPTDTSCSESILLHDIGTGGIPSFREYSLNTQSGSTFPNPPGRFDSGAICPFFGCVDFTLPIGQVVYFSNVTFQEERMPVTINIVARRGCDAVLMSFVEMMADKGILSAVKTGRRAF</sequence>
<dbReference type="GeneID" id="25362482"/>
<dbReference type="STRING" id="1043005.A0A074YSX4"/>
<evidence type="ECO:0000313" key="3">
    <source>
        <dbReference type="Proteomes" id="UP000030641"/>
    </source>
</evidence>
<dbReference type="InterPro" id="IPR023631">
    <property type="entry name" value="Amidase_dom"/>
</dbReference>
<dbReference type="PANTHER" id="PTHR46310:SF7">
    <property type="entry name" value="AMIDASE 1"/>
    <property type="match status" value="1"/>
</dbReference>
<dbReference type="AlphaFoldDB" id="A0A074YSX4"/>
<dbReference type="OrthoDB" id="5423360at2759"/>
<evidence type="ECO:0000313" key="2">
    <source>
        <dbReference type="EMBL" id="KEQ99244.1"/>
    </source>
</evidence>
<protein>
    <recommendedName>
        <fullName evidence="1">Amidase domain-containing protein</fullName>
    </recommendedName>
</protein>